<keyword evidence="1" id="KW-0472">Membrane</keyword>
<keyword evidence="1" id="KW-1133">Transmembrane helix</keyword>
<reference evidence="2" key="2">
    <citation type="submission" date="2019-06" db="EMBL/GenBank/DDBJ databases">
        <title>Genomics analysis of Aphanomyces spp. identifies a new class of oomycete effector associated with host adaptation.</title>
        <authorList>
            <person name="Gaulin E."/>
        </authorList>
    </citation>
    <scope>NUCLEOTIDE SEQUENCE</scope>
    <source>
        <strain evidence="2">CBS 578.67</strain>
    </source>
</reference>
<evidence type="ECO:0000313" key="3">
    <source>
        <dbReference type="EMBL" id="VFT89870.1"/>
    </source>
</evidence>
<dbReference type="EMBL" id="VJMH01005419">
    <property type="protein sequence ID" value="KAF0696193.1"/>
    <property type="molecule type" value="Genomic_DNA"/>
</dbReference>
<proteinExistence type="predicted"/>
<feature type="transmembrane region" description="Helical" evidence="1">
    <location>
        <begin position="795"/>
        <end position="816"/>
    </location>
</feature>
<protein>
    <submittedName>
        <fullName evidence="3">Aste57867_13025 protein</fullName>
    </submittedName>
</protein>
<reference evidence="3 4" key="1">
    <citation type="submission" date="2019-03" db="EMBL/GenBank/DDBJ databases">
        <authorList>
            <person name="Gaulin E."/>
            <person name="Dumas B."/>
        </authorList>
    </citation>
    <scope>NUCLEOTIDE SEQUENCE [LARGE SCALE GENOMIC DNA]</scope>
    <source>
        <strain evidence="3">CBS 568.67</strain>
    </source>
</reference>
<evidence type="ECO:0000256" key="1">
    <source>
        <dbReference type="SAM" id="Phobius"/>
    </source>
</evidence>
<feature type="transmembrane region" description="Helical" evidence="1">
    <location>
        <begin position="1522"/>
        <end position="1548"/>
    </location>
</feature>
<feature type="transmembrane region" description="Helical" evidence="1">
    <location>
        <begin position="1569"/>
        <end position="1590"/>
    </location>
</feature>
<gene>
    <name evidence="3" type="primary">Aste57867_13025</name>
    <name evidence="2" type="ORF">As57867_012977</name>
    <name evidence="3" type="ORF">ASTE57867_13025</name>
</gene>
<dbReference type="Proteomes" id="UP000332933">
    <property type="component" value="Unassembled WGS sequence"/>
</dbReference>
<evidence type="ECO:0000313" key="2">
    <source>
        <dbReference type="EMBL" id="KAF0696193.1"/>
    </source>
</evidence>
<dbReference type="EMBL" id="CAADRA010005440">
    <property type="protein sequence ID" value="VFT89870.1"/>
    <property type="molecule type" value="Genomic_DNA"/>
</dbReference>
<organism evidence="3 4">
    <name type="scientific">Aphanomyces stellatus</name>
    <dbReference type="NCBI Taxonomy" id="120398"/>
    <lineage>
        <taxon>Eukaryota</taxon>
        <taxon>Sar</taxon>
        <taxon>Stramenopiles</taxon>
        <taxon>Oomycota</taxon>
        <taxon>Saprolegniomycetes</taxon>
        <taxon>Saprolegniales</taxon>
        <taxon>Verrucalvaceae</taxon>
        <taxon>Aphanomyces</taxon>
    </lineage>
</organism>
<accession>A0A485KXZ6</accession>
<keyword evidence="4" id="KW-1185">Reference proteome</keyword>
<feature type="transmembrane region" description="Helical" evidence="1">
    <location>
        <begin position="923"/>
        <end position="943"/>
    </location>
</feature>
<evidence type="ECO:0000313" key="4">
    <source>
        <dbReference type="Proteomes" id="UP000332933"/>
    </source>
</evidence>
<keyword evidence="1" id="KW-0812">Transmembrane</keyword>
<feature type="transmembrane region" description="Helical" evidence="1">
    <location>
        <begin position="620"/>
        <end position="645"/>
    </location>
</feature>
<name>A0A485KXZ6_9STRA</name>
<sequence>MHMGSFPVSPLFEATSVKSSLPGAVAVAQRKLDLPTVAGMFYLLATTACSIFYLRILNPHLDNDFGWPGFNTTGMQTFLGDLYNVHLTANHTGALVLDAFDSCMAKSYADTDANISFSPSYGRQILLDALPLSTAVQALRLSSLDMHVMTLMVQHCWVDFERRFEMAHSTARQNRCSRSYQANAAVYLDGLLRNVPASDIQNAKFAPHIQVAVFAALDSFDEGHDLLGSWQQPWLSVDTEVHVWTSHGLQHWTTPLQNNKQEGIQETITITNAIGWDQFVTIKNIPFTVASSDDVYGSDSWTTKYAFPGLHLDLVMARQFNGSLVRQGPQRKWTHMMNWDTTIFDYFSSSYSSTVQGDSAIPKNLVRGVLGPFGSIDIYLVPPPPSLVHMADATNMAMISFANTFTGDDAASLDPTPLHWIPPKYSQYLYFGGNPVCVDRQSYAFPQESFGYYDDCTVPRRLQIDLNPLNLAFALLAMLDGMNATSSCTLCSITKLQCMDMVERAWPIAASLRDGRIVDLDEWVSWIASDVAPWNVSMIQFMVLDDQGTRTTLTQPMVPPSDDTSWALFGYATLFDWAMGSREVYSFEGDVGTAVLMSSRHDNFVVSPNPFELPRKASRYIWAISLYVGAVSCGVVALMLVWGLLHSSSRICSTNLFFVNRIVGSVWIGRPLILLRASTAIAVLQTASVALDSTHGLSRFRYVPHSPLYTLVLAGEATWFTYVVNDICVPVTRPYARLYTPMSTATTWCIISIWTFVAPFYANATIGRHCEVVLLGYQLQCHGGHVEIGSHVRVYVVYGISIASVVLSYIVVRVLCHLGVVHPANPAPAHVWLSSIAETFLVHDQSQDIRLDAMSCIMSGFLPLNRVLFGVKLWLSIPIMREPETKRYIFHPTNHDRKLVDAATHKAGTPPKLVGVVSVPRRLFAVVGLLYMALSITSSYQYLILTKSTLANDYIWEGFNSSVTQLYLCQWFNKYLHVTQSMPNVRLDDAKYNQLALGATTTTASSKFLISPLYASAIQGEVNTLLHVVEGLRRMSGSETLWIFTSYCFVDFQQTWELARSEASQDRCVDDAHNGAVFLETLLRNAYWNSLMTDWGDMLSSAIFAELQNSNEGIGWLASLRPQVSDTDEVIYWLSHGVTEYTTQWQNFKAIGVLETIAVQNAIGATYPLTIKHSKGMMHSDKQTSYKLYWGFGIDLHIANITEHSWSLIRSSANFAFLNVTMETIASLVLLDLPQPWGPGLVMTHDVLGPFGTIDAHRVQPPRALRQLFAEAAETFATVASTTLTPIPTWGAEYSVNMYPAAWASMSIVFFGGNVLCDIATVHSWSSMKYYTIDGACSSKQIEIVTVDDTLALLAVALTPWHVSSELTCVRIADNGQLRPLQLACQHYVDQTRAFIGNNVLPTHLGSLQTQANQIKTLVRDNLHVEYMQFLSLDQIWDESSSALLCDDFVLAHVNVFDETEPYIELFSWLYLLDWVHGRREVVSFRGDVGALTLISGANDLVEGSVNALEIPVNLAVYIRSFIQYVTAMIFFVACLTSLYALVLGGHVDGCNLFELNRVGGLVWIGRPLLLLRGVTAIALLSSTGLTIQYTHQAVGFQSTVSPTWTLLLSSSELTWLTYILNDLFSFVTLHRTGDYSTGTSILASTATAIWTFTAPVAHQVALSRTCVVEAVDFQLTCDSGRVYIGSAQRTLALIGIAILSCVCSYCLDVCRTKWCPKANPCPEPTSVLLHAAAKYNFYFWRDGPTYYMDKASAVLDGVVTLEWHGRLYLLDIKTWQVYVVTMHRGSDLTYIGRSIPLVE</sequence>